<reference evidence="2" key="1">
    <citation type="submission" date="2020-03" db="EMBL/GenBank/DDBJ databases">
        <authorList>
            <person name="Weist P."/>
        </authorList>
    </citation>
    <scope>NUCLEOTIDE SEQUENCE</scope>
</reference>
<dbReference type="Proteomes" id="UP001153269">
    <property type="component" value="Unassembled WGS sequence"/>
</dbReference>
<keyword evidence="3" id="KW-1185">Reference proteome</keyword>
<feature type="compositionally biased region" description="Basic and acidic residues" evidence="1">
    <location>
        <begin position="99"/>
        <end position="119"/>
    </location>
</feature>
<organism evidence="2 3">
    <name type="scientific">Pleuronectes platessa</name>
    <name type="common">European plaice</name>
    <dbReference type="NCBI Taxonomy" id="8262"/>
    <lineage>
        <taxon>Eukaryota</taxon>
        <taxon>Metazoa</taxon>
        <taxon>Chordata</taxon>
        <taxon>Craniata</taxon>
        <taxon>Vertebrata</taxon>
        <taxon>Euteleostomi</taxon>
        <taxon>Actinopterygii</taxon>
        <taxon>Neopterygii</taxon>
        <taxon>Teleostei</taxon>
        <taxon>Neoteleostei</taxon>
        <taxon>Acanthomorphata</taxon>
        <taxon>Carangaria</taxon>
        <taxon>Pleuronectiformes</taxon>
        <taxon>Pleuronectoidei</taxon>
        <taxon>Pleuronectidae</taxon>
        <taxon>Pleuronectes</taxon>
    </lineage>
</organism>
<proteinExistence type="predicted"/>
<protein>
    <submittedName>
        <fullName evidence="2">Uncharacterized protein</fullName>
    </submittedName>
</protein>
<comment type="caution">
    <text evidence="2">The sequence shown here is derived from an EMBL/GenBank/DDBJ whole genome shotgun (WGS) entry which is preliminary data.</text>
</comment>
<dbReference type="AlphaFoldDB" id="A0A9N7TNJ1"/>
<evidence type="ECO:0000313" key="3">
    <source>
        <dbReference type="Proteomes" id="UP001153269"/>
    </source>
</evidence>
<name>A0A9N7TNJ1_PLEPL</name>
<sequence length="133" mass="15159">MDDSGVPTGSTPLPDVPERNIRTQFSIVHIRKHLYNQGIMFVKVLHPVTLFHQGLITSVLKVHKDKVATQNLEDEDPRHPSREELLEGLEALDDILLQPERHPRERERERESEKGRVHDATGPSSFSCIVIEA</sequence>
<dbReference type="EMBL" id="CADEAL010000158">
    <property type="protein sequence ID" value="CAB1415479.1"/>
    <property type="molecule type" value="Genomic_DNA"/>
</dbReference>
<evidence type="ECO:0000256" key="1">
    <source>
        <dbReference type="SAM" id="MobiDB-lite"/>
    </source>
</evidence>
<evidence type="ECO:0000313" key="2">
    <source>
        <dbReference type="EMBL" id="CAB1415479.1"/>
    </source>
</evidence>
<gene>
    <name evidence="2" type="ORF">PLEPLA_LOCUS3195</name>
</gene>
<feature type="region of interest" description="Disordered" evidence="1">
    <location>
        <begin position="96"/>
        <end position="124"/>
    </location>
</feature>
<accession>A0A9N7TNJ1</accession>